<dbReference type="Proteomes" id="UP000002279">
    <property type="component" value="Chromosome X2"/>
</dbReference>
<dbReference type="PANTHER" id="PTHR13771">
    <property type="entry name" value="INTERCELLULAR ADHESION MOLECULE"/>
    <property type="match status" value="1"/>
</dbReference>
<evidence type="ECO:0000256" key="1">
    <source>
        <dbReference type="ARBA" id="ARBA00004479"/>
    </source>
</evidence>
<dbReference type="FunCoup" id="A0A6I8PPH2">
    <property type="interactions" value="699"/>
</dbReference>
<reference evidence="20 21" key="1">
    <citation type="journal article" date="2008" name="Nature">
        <title>Genome analysis of the platypus reveals unique signatures of evolution.</title>
        <authorList>
            <person name="Warren W.C."/>
            <person name="Hillier L.W."/>
            <person name="Marshall Graves J.A."/>
            <person name="Birney E."/>
            <person name="Ponting C.P."/>
            <person name="Grutzner F."/>
            <person name="Belov K."/>
            <person name="Miller W."/>
            <person name="Clarke L."/>
            <person name="Chinwalla A.T."/>
            <person name="Yang S.P."/>
            <person name="Heger A."/>
            <person name="Locke D.P."/>
            <person name="Miethke P."/>
            <person name="Waters P.D."/>
            <person name="Veyrunes F."/>
            <person name="Fulton L."/>
            <person name="Fulton B."/>
            <person name="Graves T."/>
            <person name="Wallis J."/>
            <person name="Puente X.S."/>
            <person name="Lopez-Otin C."/>
            <person name="Ordonez G.R."/>
            <person name="Eichler E.E."/>
            <person name="Chen L."/>
            <person name="Cheng Z."/>
            <person name="Deakin J.E."/>
            <person name="Alsop A."/>
            <person name="Thompson K."/>
            <person name="Kirby P."/>
            <person name="Papenfuss A.T."/>
            <person name="Wakefield M.J."/>
            <person name="Olender T."/>
            <person name="Lancet D."/>
            <person name="Huttley G.A."/>
            <person name="Smit A.F."/>
            <person name="Pask A."/>
            <person name="Temple-Smith P."/>
            <person name="Batzer M.A."/>
            <person name="Walker J.A."/>
            <person name="Konkel M.K."/>
            <person name="Harris R.S."/>
            <person name="Whittington C.M."/>
            <person name="Wong E.S."/>
            <person name="Gemmell N.J."/>
            <person name="Buschiazzo E."/>
            <person name="Vargas Jentzsch I.M."/>
            <person name="Merkel A."/>
            <person name="Schmitz J."/>
            <person name="Zemann A."/>
            <person name="Churakov G."/>
            <person name="Kriegs J.O."/>
            <person name="Brosius J."/>
            <person name="Murchison E.P."/>
            <person name="Sachidanandam R."/>
            <person name="Smith C."/>
            <person name="Hannon G.J."/>
            <person name="Tsend-Ayush E."/>
            <person name="McMillan D."/>
            <person name="Attenborough R."/>
            <person name="Rens W."/>
            <person name="Ferguson-Smith M."/>
            <person name="Lefevre C.M."/>
            <person name="Sharp J.A."/>
            <person name="Nicholas K.R."/>
            <person name="Ray D.A."/>
            <person name="Kube M."/>
            <person name="Reinhardt R."/>
            <person name="Pringle T.H."/>
            <person name="Taylor J."/>
            <person name="Jones R.C."/>
            <person name="Nixon B."/>
            <person name="Dacheux J.L."/>
            <person name="Niwa H."/>
            <person name="Sekita Y."/>
            <person name="Huang X."/>
            <person name="Stark A."/>
            <person name="Kheradpour P."/>
            <person name="Kellis M."/>
            <person name="Flicek P."/>
            <person name="Chen Y."/>
            <person name="Webber C."/>
            <person name="Hardison R."/>
            <person name="Nelson J."/>
            <person name="Hallsworth-Pepin K."/>
            <person name="Delehaunty K."/>
            <person name="Markovic C."/>
            <person name="Minx P."/>
            <person name="Feng Y."/>
            <person name="Kremitzki C."/>
            <person name="Mitreva M."/>
            <person name="Glasscock J."/>
            <person name="Wylie T."/>
            <person name="Wohldmann P."/>
            <person name="Thiru P."/>
            <person name="Nhan M.N."/>
            <person name="Pohl C.S."/>
            <person name="Smith S.M."/>
            <person name="Hou S."/>
            <person name="Nefedov M."/>
            <person name="de Jong P.J."/>
            <person name="Renfree M.B."/>
            <person name="Mardis E.R."/>
            <person name="Wilson R.K."/>
        </authorList>
    </citation>
    <scope>NUCLEOTIDE SEQUENCE [LARGE SCALE GENOMIC DNA]</scope>
    <source>
        <strain evidence="20 21">Glennie</strain>
    </source>
</reference>
<evidence type="ECO:0000256" key="18">
    <source>
        <dbReference type="SAM" id="Phobius"/>
    </source>
</evidence>
<feature type="domain" description="Ig-like" evidence="19">
    <location>
        <begin position="710"/>
        <end position="796"/>
    </location>
</feature>
<keyword evidence="8" id="KW-0581">Phagocytosis</keyword>
<dbReference type="Gene3D" id="2.60.40.10">
    <property type="entry name" value="Immunoglobulins"/>
    <property type="match status" value="7"/>
</dbReference>
<dbReference type="InterPro" id="IPR003598">
    <property type="entry name" value="Ig_sub2"/>
</dbReference>
<comment type="function">
    <text evidence="14">ICAM proteins are ligands for the leukocyte adhesion protein LFA-1 (integrin alpha-L/beta-2). ICAM3 is also a ligand for integrin alpha-D/beta-2. In association with integrin alpha-L/beta-2, contributes to apoptotic neutrophil phagocytosis by macrophages.</text>
</comment>
<dbReference type="InterPro" id="IPR013783">
    <property type="entry name" value="Ig-like_fold"/>
</dbReference>
<dbReference type="FunFam" id="2.60.40.10:FF:002232">
    <property type="entry name" value="Intercellular adhesion molecule 3"/>
    <property type="match status" value="1"/>
</dbReference>
<keyword evidence="5" id="KW-0732">Signal</keyword>
<reference evidence="20" key="2">
    <citation type="submission" date="2025-08" db="UniProtKB">
        <authorList>
            <consortium name="Ensembl"/>
        </authorList>
    </citation>
    <scope>IDENTIFICATION</scope>
    <source>
        <strain evidence="20">Glennie</strain>
    </source>
</reference>
<dbReference type="FunFam" id="2.60.40.10:FF:000648">
    <property type="entry name" value="Intercellular adhesion molecule 1"/>
    <property type="match status" value="1"/>
</dbReference>
<dbReference type="GO" id="GO:0098609">
    <property type="term" value="P:cell-cell adhesion"/>
    <property type="evidence" value="ECO:0007669"/>
    <property type="project" value="InterPro"/>
</dbReference>
<comment type="subunit">
    <text evidence="15">Interacts with moesin/MSN.</text>
</comment>
<dbReference type="InterPro" id="IPR036179">
    <property type="entry name" value="Ig-like_dom_sf"/>
</dbReference>
<evidence type="ECO:0000256" key="17">
    <source>
        <dbReference type="SAM" id="MobiDB-lite"/>
    </source>
</evidence>
<evidence type="ECO:0000256" key="2">
    <source>
        <dbReference type="ARBA" id="ARBA00005925"/>
    </source>
</evidence>
<evidence type="ECO:0000313" key="21">
    <source>
        <dbReference type="Proteomes" id="UP000002279"/>
    </source>
</evidence>
<evidence type="ECO:0000256" key="14">
    <source>
        <dbReference type="ARBA" id="ARBA00059474"/>
    </source>
</evidence>
<keyword evidence="9 18" id="KW-1133">Transmembrane helix</keyword>
<dbReference type="InParanoid" id="A0A6I8PPH2"/>
<accession>A0A6I8PPH2</accession>
<dbReference type="Pfam" id="PF03921">
    <property type="entry name" value="ICAM_N"/>
    <property type="match status" value="1"/>
</dbReference>
<evidence type="ECO:0000259" key="19">
    <source>
        <dbReference type="PROSITE" id="PS50835"/>
    </source>
</evidence>
<comment type="similarity">
    <text evidence="2">Belongs to the immunoglobulin superfamily. ICAM family.</text>
</comment>
<dbReference type="InterPro" id="IPR047012">
    <property type="entry name" value="ICAM_VCAM"/>
</dbReference>
<evidence type="ECO:0000256" key="10">
    <source>
        <dbReference type="ARBA" id="ARBA00023136"/>
    </source>
</evidence>
<feature type="compositionally biased region" description="Pro residues" evidence="17">
    <location>
        <begin position="1"/>
        <end position="17"/>
    </location>
</feature>
<evidence type="ECO:0000256" key="15">
    <source>
        <dbReference type="ARBA" id="ARBA00063734"/>
    </source>
</evidence>
<dbReference type="AlphaFoldDB" id="A0A6I8PPH2"/>
<evidence type="ECO:0000256" key="3">
    <source>
        <dbReference type="ARBA" id="ARBA00022553"/>
    </source>
</evidence>
<keyword evidence="10 18" id="KW-0472">Membrane</keyword>
<dbReference type="Ensembl" id="ENSOANT00000063331.1">
    <property type="protein sequence ID" value="ENSOANP00000053566.1"/>
    <property type="gene ID" value="ENSOANG00000031406.2"/>
</dbReference>
<dbReference type="InterPro" id="IPR048679">
    <property type="entry name" value="ICAM1_3_5_D2"/>
</dbReference>
<keyword evidence="3" id="KW-0597">Phosphoprotein</keyword>
<evidence type="ECO:0000256" key="5">
    <source>
        <dbReference type="ARBA" id="ARBA00022729"/>
    </source>
</evidence>
<dbReference type="PANTHER" id="PTHR13771:SF9">
    <property type="entry name" value="INTERCELLULAR ADHESION MOLECULE 5"/>
    <property type="match status" value="1"/>
</dbReference>
<keyword evidence="21" id="KW-1185">Reference proteome</keyword>
<dbReference type="Pfam" id="PF13927">
    <property type="entry name" value="Ig_3"/>
    <property type="match status" value="1"/>
</dbReference>
<evidence type="ECO:0000256" key="16">
    <source>
        <dbReference type="ARBA" id="ARBA00069855"/>
    </source>
</evidence>
<dbReference type="GO" id="GO:0007155">
    <property type="term" value="P:cell adhesion"/>
    <property type="evidence" value="ECO:0000318"/>
    <property type="project" value="GO_Central"/>
</dbReference>
<dbReference type="PRINTS" id="PR01472">
    <property type="entry name" value="ICAMVCAM1"/>
</dbReference>
<organism evidence="20 21">
    <name type="scientific">Ornithorhynchus anatinus</name>
    <name type="common">Duckbill platypus</name>
    <dbReference type="NCBI Taxonomy" id="9258"/>
    <lineage>
        <taxon>Eukaryota</taxon>
        <taxon>Metazoa</taxon>
        <taxon>Chordata</taxon>
        <taxon>Craniata</taxon>
        <taxon>Vertebrata</taxon>
        <taxon>Euteleostomi</taxon>
        <taxon>Mammalia</taxon>
        <taxon>Monotremata</taxon>
        <taxon>Ornithorhynchidae</taxon>
        <taxon>Ornithorhynchus</taxon>
    </lineage>
</organism>
<evidence type="ECO:0000256" key="12">
    <source>
        <dbReference type="ARBA" id="ARBA00023180"/>
    </source>
</evidence>
<keyword evidence="7" id="KW-0130">Cell adhesion</keyword>
<evidence type="ECO:0000313" key="20">
    <source>
        <dbReference type="Ensembl" id="ENSOANP00000053566.1"/>
    </source>
</evidence>
<evidence type="ECO:0000256" key="13">
    <source>
        <dbReference type="ARBA" id="ARBA00023319"/>
    </source>
</evidence>
<dbReference type="Pfam" id="PF21146">
    <property type="entry name" value="ICAM1_3_5_D2"/>
    <property type="match status" value="1"/>
</dbReference>
<evidence type="ECO:0000256" key="11">
    <source>
        <dbReference type="ARBA" id="ARBA00023157"/>
    </source>
</evidence>
<dbReference type="InterPro" id="IPR013768">
    <property type="entry name" value="ICAM_N"/>
</dbReference>
<dbReference type="InterPro" id="IPR003599">
    <property type="entry name" value="Ig_sub"/>
</dbReference>
<name>A0A6I8PPH2_ORNAN</name>
<evidence type="ECO:0000256" key="6">
    <source>
        <dbReference type="ARBA" id="ARBA00022737"/>
    </source>
</evidence>
<keyword evidence="4 18" id="KW-0812">Transmembrane</keyword>
<dbReference type="Bgee" id="ENSOANG00000031406">
    <property type="expression patterns" value="Expressed in endometrium and 7 other cell types or tissues"/>
</dbReference>
<keyword evidence="13" id="KW-0393">Immunoglobulin domain</keyword>
<evidence type="ECO:0000256" key="4">
    <source>
        <dbReference type="ARBA" id="ARBA00022692"/>
    </source>
</evidence>
<feature type="transmembrane region" description="Helical" evidence="18">
    <location>
        <begin position="801"/>
        <end position="826"/>
    </location>
</feature>
<dbReference type="FunFam" id="2.60.40.10:FF:000459">
    <property type="entry name" value="Intercellular adhesion molecule 1"/>
    <property type="match status" value="1"/>
</dbReference>
<proteinExistence type="inferred from homology"/>
<dbReference type="SMART" id="SM00409">
    <property type="entry name" value="IG"/>
    <property type="match status" value="5"/>
</dbReference>
<comment type="subcellular location">
    <subcellularLocation>
        <location evidence="1">Membrane</location>
        <topology evidence="1">Single-pass type I membrane protein</topology>
    </subcellularLocation>
</comment>
<dbReference type="InterPro" id="IPR003987">
    <property type="entry name" value="ICAM_VCAM_N"/>
</dbReference>
<dbReference type="FunFam" id="2.60.40.10:FF:000950">
    <property type="entry name" value="Intercellular adhesion molecule 5"/>
    <property type="match status" value="1"/>
</dbReference>
<dbReference type="FunFam" id="2.60.40.10:FF:000338">
    <property type="entry name" value="intercellular adhesion molecule 5"/>
    <property type="match status" value="1"/>
</dbReference>
<sequence length="866" mass="92483">SPGAAPAPGPLIEPPSDPAGAEREPYWADLQPRAALVERGGSLWLNCSTNCPRPKRGGLDTSLRRAGGQRGPRWLSRELVDIREPESRPVCSFQCGPRLLQARGVIRTFRPPERVELTPPPAWVPVGENYTVDCRVPEAVPLENLTVALVQGTRELGRQGFPGKPPDTQNATATFTVLARREDHGTDVSCQAQLDLRRLGLELFRGRSASVRLHTFREHRSPALSDSWLLEVGAATSVSCEAEVFPAGEAQVHLSLGGRERNPTVTRDGDRLTAEATVQAEEGPEQELDVNCTVAVGSESRTAHKTLTVYNFPPPELTLSEQSPVEKTPVNVSCRARPGASVKLEGQPEPPGGEPAHLQLIAREEDNGRLLTCEATLSLKSVRLVKRQNVQLHVLREYGPRMNASDCPGNWTWLEGTEQVLRCRARGNPTPTVQCVHAGIKDAFLPESPLRVTRAHAGTYRCTASSQLGTEARDVVVTVDYVELSGPGGSRHPLGAVFGLGPVQLSTCLVEPPRANRGHRGTCRCDAVNACGSASREREWEVQEEFGSPSARAWVEPTGWPFTCEAERDPAPAMVCVGPGSGGPGIPWLGSPHPQPLLSPAPNPMSWASIIATGERAPPWMDETSCPSHQTWLEGVRGPALTCGAWGTPPPRVQCARDGDLKRLEGLEEPEWPERGRSVSREDAGTYRCEATNARGSDARMVTVGVEYRPVVALLAATPSGRVEPGGNFTLTCRADGSPPAQLSWHTPSGARGFGLSLSGDNGTLSVAGAHGRHGGVYECMATNAHGHHVRRITVRVAGPWPWVAGGGAAGGAALLAGLAALVWYIKSAACKTGEYSVQEAESAGQAVGAGTEAGDEIYAIQLTAK</sequence>
<evidence type="ECO:0000256" key="7">
    <source>
        <dbReference type="ARBA" id="ARBA00022889"/>
    </source>
</evidence>
<dbReference type="GO" id="GO:0005886">
    <property type="term" value="C:plasma membrane"/>
    <property type="evidence" value="ECO:0000318"/>
    <property type="project" value="GO_Central"/>
</dbReference>
<dbReference type="GO" id="GO:0006909">
    <property type="term" value="P:phagocytosis"/>
    <property type="evidence" value="ECO:0007669"/>
    <property type="project" value="UniProtKB-KW"/>
</dbReference>
<dbReference type="InterPro" id="IPR007110">
    <property type="entry name" value="Ig-like_dom"/>
</dbReference>
<dbReference type="FunFam" id="2.60.40.10:FF:000194">
    <property type="entry name" value="Intercellular adhesion molecule 1"/>
    <property type="match status" value="1"/>
</dbReference>
<evidence type="ECO:0000256" key="8">
    <source>
        <dbReference type="ARBA" id="ARBA00022907"/>
    </source>
</evidence>
<dbReference type="SMART" id="SM00408">
    <property type="entry name" value="IGc2"/>
    <property type="match status" value="3"/>
</dbReference>
<dbReference type="PROSITE" id="PS50835">
    <property type="entry name" value="IG_LIKE"/>
    <property type="match status" value="3"/>
</dbReference>
<dbReference type="GeneTree" id="ENSGT00940000159005"/>
<reference evidence="20" key="3">
    <citation type="submission" date="2025-09" db="UniProtKB">
        <authorList>
            <consortium name="Ensembl"/>
        </authorList>
    </citation>
    <scope>IDENTIFICATION</scope>
    <source>
        <strain evidence="20">Glennie</strain>
    </source>
</reference>
<feature type="region of interest" description="Disordered" evidence="17">
    <location>
        <begin position="1"/>
        <end position="24"/>
    </location>
</feature>
<dbReference type="CDD" id="cd00096">
    <property type="entry name" value="Ig"/>
    <property type="match status" value="2"/>
</dbReference>
<evidence type="ECO:0000256" key="9">
    <source>
        <dbReference type="ARBA" id="ARBA00022989"/>
    </source>
</evidence>
<feature type="domain" description="Ig-like" evidence="19">
    <location>
        <begin position="619"/>
        <end position="705"/>
    </location>
</feature>
<dbReference type="GO" id="GO:0005178">
    <property type="term" value="F:integrin binding"/>
    <property type="evidence" value="ECO:0000318"/>
    <property type="project" value="GO_Central"/>
</dbReference>
<feature type="domain" description="Ig-like" evidence="19">
    <location>
        <begin position="400"/>
        <end position="478"/>
    </location>
</feature>
<keyword evidence="12" id="KW-0325">Glycoprotein</keyword>
<protein>
    <recommendedName>
        <fullName evidence="16">Intercellular adhesion molecule 3</fullName>
    </recommendedName>
</protein>
<keyword evidence="6" id="KW-0677">Repeat</keyword>
<dbReference type="SUPFAM" id="SSF48726">
    <property type="entry name" value="Immunoglobulin"/>
    <property type="match status" value="7"/>
</dbReference>
<keyword evidence="11" id="KW-1015">Disulfide bond</keyword>